<keyword evidence="2" id="KW-0812">Transmembrane</keyword>
<feature type="compositionally biased region" description="Acidic residues" evidence="1">
    <location>
        <begin position="126"/>
        <end position="141"/>
    </location>
</feature>
<keyword evidence="2" id="KW-1133">Transmembrane helix</keyword>
<name>A0A0X8GZU0_9FIRM</name>
<dbReference type="KEGG" id="erl:AOC36_05530"/>
<evidence type="ECO:0000256" key="2">
    <source>
        <dbReference type="SAM" id="Phobius"/>
    </source>
</evidence>
<dbReference type="OrthoDB" id="1653969at2"/>
<evidence type="ECO:0000313" key="4">
    <source>
        <dbReference type="Proteomes" id="UP000063781"/>
    </source>
</evidence>
<gene>
    <name evidence="3" type="ORF">AOC36_05530</name>
</gene>
<evidence type="ECO:0000256" key="1">
    <source>
        <dbReference type="SAM" id="MobiDB-lite"/>
    </source>
</evidence>
<keyword evidence="2" id="KW-0472">Membrane</keyword>
<sequence length="141" mass="15597">MDALLESLHDVSLLLLPFVGLICLIFLAILIYRLMVMVKPLPQTVERMNKTIDNLDKTVDTANELIDKLNEPMDAIVGVAQTVDKVNSAANGVVASVATYAIKNSDSLVNWGKDIFASNKKHSDKESDDQEVKEEDFGVYE</sequence>
<dbReference type="AlphaFoldDB" id="A0A0X8GZU0"/>
<evidence type="ECO:0008006" key="5">
    <source>
        <dbReference type="Google" id="ProtNLM"/>
    </source>
</evidence>
<keyword evidence="4" id="KW-1185">Reference proteome</keyword>
<dbReference type="STRING" id="1514105.AOC36_05530"/>
<evidence type="ECO:0000313" key="3">
    <source>
        <dbReference type="EMBL" id="AMC93457.1"/>
    </source>
</evidence>
<reference evidence="3 4" key="1">
    <citation type="submission" date="2015-10" db="EMBL/GenBank/DDBJ databases">
        <title>Erysipelothrix larvae sp. LV19 isolated from the larval gut of the rhinoceros beetle, Trypoxylus dichotomus.</title>
        <authorList>
            <person name="Lim S."/>
            <person name="Kim B.-C."/>
        </authorList>
    </citation>
    <scope>NUCLEOTIDE SEQUENCE [LARGE SCALE GENOMIC DNA]</scope>
    <source>
        <strain evidence="3 4">LV19</strain>
    </source>
</reference>
<feature type="transmembrane region" description="Helical" evidence="2">
    <location>
        <begin position="12"/>
        <end position="32"/>
    </location>
</feature>
<organism evidence="3 4">
    <name type="scientific">Erysipelothrix larvae</name>
    <dbReference type="NCBI Taxonomy" id="1514105"/>
    <lineage>
        <taxon>Bacteria</taxon>
        <taxon>Bacillati</taxon>
        <taxon>Bacillota</taxon>
        <taxon>Erysipelotrichia</taxon>
        <taxon>Erysipelotrichales</taxon>
        <taxon>Erysipelotrichaceae</taxon>
        <taxon>Erysipelothrix</taxon>
    </lineage>
</organism>
<dbReference type="EMBL" id="CP013213">
    <property type="protein sequence ID" value="AMC93457.1"/>
    <property type="molecule type" value="Genomic_DNA"/>
</dbReference>
<dbReference type="RefSeq" id="WP_067632264.1">
    <property type="nucleotide sequence ID" value="NZ_CP013213.1"/>
</dbReference>
<dbReference type="Proteomes" id="UP000063781">
    <property type="component" value="Chromosome"/>
</dbReference>
<accession>A0A0X8GZU0</accession>
<feature type="region of interest" description="Disordered" evidence="1">
    <location>
        <begin position="120"/>
        <end position="141"/>
    </location>
</feature>
<protein>
    <recommendedName>
        <fullName evidence="5">DUF948 domain-containing protein</fullName>
    </recommendedName>
</protein>
<proteinExistence type="predicted"/>